<dbReference type="GO" id="GO:0016787">
    <property type="term" value="F:hydrolase activity"/>
    <property type="evidence" value="ECO:0007669"/>
    <property type="project" value="UniProtKB-KW"/>
</dbReference>
<name>A0ABD5W1Q1_9EURY</name>
<comment type="caution">
    <text evidence="2">The sequence shown here is derived from an EMBL/GenBank/DDBJ whole genome shotgun (WGS) entry which is preliminary data.</text>
</comment>
<accession>A0ABD5W1Q1</accession>
<keyword evidence="1" id="KW-0812">Transmembrane</keyword>
<evidence type="ECO:0000313" key="2">
    <source>
        <dbReference type="EMBL" id="MFC7058354.1"/>
    </source>
</evidence>
<dbReference type="InterPro" id="IPR007404">
    <property type="entry name" value="YdjM-like"/>
</dbReference>
<organism evidence="2 3">
    <name type="scientific">Halovenus salina</name>
    <dbReference type="NCBI Taxonomy" id="1510225"/>
    <lineage>
        <taxon>Archaea</taxon>
        <taxon>Methanobacteriati</taxon>
        <taxon>Methanobacteriota</taxon>
        <taxon>Stenosarchaea group</taxon>
        <taxon>Halobacteria</taxon>
        <taxon>Halobacteriales</taxon>
        <taxon>Haloarculaceae</taxon>
        <taxon>Halovenus</taxon>
    </lineage>
</organism>
<feature type="transmembrane region" description="Helical" evidence="1">
    <location>
        <begin position="23"/>
        <end position="41"/>
    </location>
</feature>
<sequence length="170" mass="18335">MWPIGHVAVAYLAYAGTRRARSLQPLHGTLVLTVCFAGLVPDLIDKPLSWQAGLLPTGRSLAHSLLVLVPVCLLGYLLARRRGRGEFGVAFAVGTISHPLVDALPSLWRAGDASFLLWPYLSVEPYEGSSPEVIELLTSAAAEPYFLSEFVLFALALGIWRLDGSPGLPE</sequence>
<dbReference type="Pfam" id="PF04307">
    <property type="entry name" value="YdjM"/>
    <property type="match status" value="1"/>
</dbReference>
<keyword evidence="1" id="KW-0472">Membrane</keyword>
<reference evidence="2 3" key="1">
    <citation type="journal article" date="2019" name="Int. J. Syst. Evol. Microbiol.">
        <title>The Global Catalogue of Microorganisms (GCM) 10K type strain sequencing project: providing services to taxonomists for standard genome sequencing and annotation.</title>
        <authorList>
            <consortium name="The Broad Institute Genomics Platform"/>
            <consortium name="The Broad Institute Genome Sequencing Center for Infectious Disease"/>
            <person name="Wu L."/>
            <person name="Ma J."/>
        </authorList>
    </citation>
    <scope>NUCLEOTIDE SEQUENCE [LARGE SCALE GENOMIC DNA]</scope>
    <source>
        <strain evidence="2 3">JCM 30072</strain>
    </source>
</reference>
<dbReference type="RefSeq" id="WP_267161055.1">
    <property type="nucleotide sequence ID" value="NZ_CP112972.1"/>
</dbReference>
<feature type="transmembrane region" description="Helical" evidence="1">
    <location>
        <begin position="61"/>
        <end position="79"/>
    </location>
</feature>
<evidence type="ECO:0000256" key="1">
    <source>
        <dbReference type="SAM" id="Phobius"/>
    </source>
</evidence>
<gene>
    <name evidence="2" type="ORF">ACFQQG_09420</name>
</gene>
<dbReference type="Proteomes" id="UP001596445">
    <property type="component" value="Unassembled WGS sequence"/>
</dbReference>
<evidence type="ECO:0000313" key="3">
    <source>
        <dbReference type="Proteomes" id="UP001596445"/>
    </source>
</evidence>
<dbReference type="GeneID" id="76630347"/>
<keyword evidence="3" id="KW-1185">Reference proteome</keyword>
<keyword evidence="1" id="KW-1133">Transmembrane helix</keyword>
<dbReference type="EMBL" id="JBHSZI010000001">
    <property type="protein sequence ID" value="MFC7058354.1"/>
    <property type="molecule type" value="Genomic_DNA"/>
</dbReference>
<protein>
    <submittedName>
        <fullName evidence="2">Metal-dependent hydrolase</fullName>
    </submittedName>
</protein>
<dbReference type="AlphaFoldDB" id="A0ABD5W1Q1"/>
<proteinExistence type="predicted"/>
<keyword evidence="2" id="KW-0378">Hydrolase</keyword>